<evidence type="ECO:0000256" key="13">
    <source>
        <dbReference type="ARBA" id="ARBA00023075"/>
    </source>
</evidence>
<feature type="transmembrane region" description="Helical" evidence="16">
    <location>
        <begin position="396"/>
        <end position="414"/>
    </location>
</feature>
<dbReference type="InterPro" id="IPR010966">
    <property type="entry name" value="NqrB"/>
</dbReference>
<evidence type="ECO:0000256" key="6">
    <source>
        <dbReference type="ARBA" id="ARBA00022643"/>
    </source>
</evidence>
<feature type="transmembrane region" description="Helical" evidence="16">
    <location>
        <begin position="136"/>
        <end position="166"/>
    </location>
</feature>
<dbReference type="RefSeq" id="WP_105983832.1">
    <property type="nucleotide sequence ID" value="NZ_MQUC01000003.1"/>
</dbReference>
<name>A0A2S9WXP8_9FLAO</name>
<keyword evidence="11 16" id="KW-0915">Sodium</keyword>
<dbReference type="Proteomes" id="UP000239532">
    <property type="component" value="Unassembled WGS sequence"/>
</dbReference>
<keyword evidence="1 16" id="KW-0813">Transport</keyword>
<dbReference type="EC" id="7.2.1.1" evidence="16"/>
<dbReference type="GO" id="GO:0005886">
    <property type="term" value="C:plasma membrane"/>
    <property type="evidence" value="ECO:0007669"/>
    <property type="project" value="UniProtKB-SubCell"/>
</dbReference>
<evidence type="ECO:0000256" key="10">
    <source>
        <dbReference type="ARBA" id="ARBA00023027"/>
    </source>
</evidence>
<feature type="transmembrane region" description="Helical" evidence="16">
    <location>
        <begin position="420"/>
        <end position="440"/>
    </location>
</feature>
<evidence type="ECO:0000256" key="7">
    <source>
        <dbReference type="ARBA" id="ARBA00022692"/>
    </source>
</evidence>
<dbReference type="GO" id="GO:0006814">
    <property type="term" value="P:sodium ion transport"/>
    <property type="evidence" value="ECO:0007669"/>
    <property type="project" value="UniProtKB-UniRule"/>
</dbReference>
<accession>A0A2S9WXP8</accession>
<feature type="transmembrane region" description="Helical" evidence="16">
    <location>
        <begin position="58"/>
        <end position="82"/>
    </location>
</feature>
<protein>
    <recommendedName>
        <fullName evidence="16">Na(+)-translocating NADH-quinone reductase subunit B</fullName>
        <shortName evidence="16">Na(+)-NQR subunit B</shortName>
        <shortName evidence="16">Na(+)-translocating NQR subunit B</shortName>
        <ecNumber evidence="16">7.2.1.1</ecNumber>
    </recommendedName>
    <alternativeName>
        <fullName evidence="16">NQR complex subunit B</fullName>
    </alternativeName>
    <alternativeName>
        <fullName evidence="16">NQR-1 subunit B</fullName>
    </alternativeName>
</protein>
<keyword evidence="5 16" id="KW-0285">Flavoprotein</keyword>
<keyword evidence="12 16" id="KW-0406">Ion transport</keyword>
<sequence>MKWLRNKLDQARKPFEPGEKYEKFAPAINAFDTFLFTPNHTTQKGAHIRDVSDLKRTMITVVLALIPALIFGMWNSGAQYLYQERGLSSVLDVPFMDAFVEGAILVLPLIIVSYVVGLTIEFIFAIYRGHEVNEGYLVTGLLIPMIFPVDIPLWMLALSVAFAVLIGKEAFGGTGMNILNPALTARAFAFFAYPLYMSGNAIWVHEGSTDAVSGETILGALASGSYDGQISGAASNAVAFSNPAAEAGTSVLAGIDFYDMFMGFIPGSVAETSALMIIIGAIILIATKVGSWRIILGGLIGGVVMGLIFNFFGGLGEDFVTQLVDSGRITMDQVLNDAGAVAALELGGWDATLLEMGTNQLFNFPFYQHLVVGSILFGIVFMATDPVSAAQTTKGKWIYGILIGFFGLLIRIFNPAYPEGIMLAILLLNVFAPTIDHYVIQGNVNKRKKRLKKAKVQLQAA</sequence>
<dbReference type="NCBIfam" id="NF003756">
    <property type="entry name" value="PRK05349.1"/>
    <property type="match status" value="1"/>
</dbReference>
<keyword evidence="13 16" id="KW-0830">Ubiquinone</keyword>
<dbReference type="GO" id="GO:0055085">
    <property type="term" value="P:transmembrane transport"/>
    <property type="evidence" value="ECO:0007669"/>
    <property type="project" value="InterPro"/>
</dbReference>
<dbReference type="InterPro" id="IPR004338">
    <property type="entry name" value="NqrB/RnfD"/>
</dbReference>
<evidence type="ECO:0000256" key="4">
    <source>
        <dbReference type="ARBA" id="ARBA00022553"/>
    </source>
</evidence>
<dbReference type="GO" id="GO:0016655">
    <property type="term" value="F:oxidoreductase activity, acting on NAD(P)H, quinone or similar compound as acceptor"/>
    <property type="evidence" value="ECO:0007669"/>
    <property type="project" value="UniProtKB-UniRule"/>
</dbReference>
<evidence type="ECO:0000256" key="8">
    <source>
        <dbReference type="ARBA" id="ARBA00022967"/>
    </source>
</evidence>
<comment type="subcellular location">
    <subcellularLocation>
        <location evidence="16">Cell membrane</location>
        <topology evidence="16">Multi-pass membrane protein</topology>
    </subcellularLocation>
</comment>
<evidence type="ECO:0000313" key="17">
    <source>
        <dbReference type="EMBL" id="PRP68156.1"/>
    </source>
</evidence>
<dbReference type="PANTHER" id="PTHR30578">
    <property type="entry name" value="ELECTRON TRANSPORT COMPLEX PROTEIN RNFD"/>
    <property type="match status" value="1"/>
</dbReference>
<evidence type="ECO:0000256" key="14">
    <source>
        <dbReference type="ARBA" id="ARBA00023136"/>
    </source>
</evidence>
<feature type="transmembrane region" description="Helical" evidence="16">
    <location>
        <begin position="366"/>
        <end position="384"/>
    </location>
</feature>
<dbReference type="HAMAP" id="MF_00426">
    <property type="entry name" value="NqrB"/>
    <property type="match status" value="1"/>
</dbReference>
<evidence type="ECO:0000256" key="16">
    <source>
        <dbReference type="HAMAP-Rule" id="MF_00426"/>
    </source>
</evidence>
<keyword evidence="7 16" id="KW-0812">Transmembrane</keyword>
<evidence type="ECO:0000256" key="9">
    <source>
        <dbReference type="ARBA" id="ARBA00022989"/>
    </source>
</evidence>
<dbReference type="PANTHER" id="PTHR30578:SF1">
    <property type="entry name" value="NA(+)-TRANSLOCATING NADH-QUINONE REDUCTASE SUBUNIT B"/>
    <property type="match status" value="1"/>
</dbReference>
<evidence type="ECO:0000313" key="18">
    <source>
        <dbReference type="Proteomes" id="UP000239532"/>
    </source>
</evidence>
<reference evidence="17 18" key="1">
    <citation type="submission" date="2016-11" db="EMBL/GenBank/DDBJ databases">
        <title>Trade-off between light-utilization and light-protection in marine flavobacteria.</title>
        <authorList>
            <person name="Kumagai Y."/>
        </authorList>
    </citation>
    <scope>NUCLEOTIDE SEQUENCE [LARGE SCALE GENOMIC DNA]</scope>
    <source>
        <strain evidence="17 18">JCM 17109</strain>
    </source>
</reference>
<evidence type="ECO:0000256" key="12">
    <source>
        <dbReference type="ARBA" id="ARBA00023065"/>
    </source>
</evidence>
<keyword evidence="8 16" id="KW-1278">Translocase</keyword>
<proteinExistence type="inferred from homology"/>
<dbReference type="EMBL" id="MQUC01000003">
    <property type="protein sequence ID" value="PRP68156.1"/>
    <property type="molecule type" value="Genomic_DNA"/>
</dbReference>
<comment type="cofactor">
    <cofactor evidence="16">
        <name>FMN</name>
        <dbReference type="ChEBI" id="CHEBI:58210"/>
    </cofactor>
</comment>
<feature type="transmembrane region" description="Helical" evidence="16">
    <location>
        <begin position="264"/>
        <end position="287"/>
    </location>
</feature>
<feature type="transmembrane region" description="Helical" evidence="16">
    <location>
        <begin position="294"/>
        <end position="313"/>
    </location>
</feature>
<evidence type="ECO:0000256" key="11">
    <source>
        <dbReference type="ARBA" id="ARBA00023053"/>
    </source>
</evidence>
<dbReference type="OrthoDB" id="9776359at2"/>
<comment type="function">
    <text evidence="16">NQR complex catalyzes the reduction of ubiquinone-1 to ubiquinol by two successive reactions, coupled with the transport of Na(+) ions from the cytoplasm to the periplasm. NqrA to NqrE are probably involved in the second step, the conversion of ubisemiquinone to ubiquinol.</text>
</comment>
<keyword evidence="10 16" id="KW-0520">NAD</keyword>
<feature type="modified residue" description="FMN phosphoryl threonine" evidence="16">
    <location>
        <position position="216"/>
    </location>
</feature>
<dbReference type="Pfam" id="PF03116">
    <property type="entry name" value="NQR2_RnfD_RnfE"/>
    <property type="match status" value="2"/>
</dbReference>
<organism evidence="17 18">
    <name type="scientific">Nonlabens agnitus</name>
    <dbReference type="NCBI Taxonomy" id="870484"/>
    <lineage>
        <taxon>Bacteria</taxon>
        <taxon>Pseudomonadati</taxon>
        <taxon>Bacteroidota</taxon>
        <taxon>Flavobacteriia</taxon>
        <taxon>Flavobacteriales</taxon>
        <taxon>Flavobacteriaceae</taxon>
        <taxon>Nonlabens</taxon>
    </lineage>
</organism>
<feature type="transmembrane region" description="Helical" evidence="16">
    <location>
        <begin position="102"/>
        <end position="124"/>
    </location>
</feature>
<dbReference type="GO" id="GO:0010181">
    <property type="term" value="F:FMN binding"/>
    <property type="evidence" value="ECO:0007669"/>
    <property type="project" value="InterPro"/>
</dbReference>
<keyword evidence="6 16" id="KW-0288">FMN</keyword>
<keyword evidence="15 16" id="KW-0739">Sodium transport</keyword>
<comment type="catalytic activity">
    <reaction evidence="16">
        <text>a ubiquinone + n Na(+)(in) + NADH + H(+) = a ubiquinol + n Na(+)(out) + NAD(+)</text>
        <dbReference type="Rhea" id="RHEA:47748"/>
        <dbReference type="Rhea" id="RHEA-COMP:9565"/>
        <dbReference type="Rhea" id="RHEA-COMP:9566"/>
        <dbReference type="ChEBI" id="CHEBI:15378"/>
        <dbReference type="ChEBI" id="CHEBI:16389"/>
        <dbReference type="ChEBI" id="CHEBI:17976"/>
        <dbReference type="ChEBI" id="CHEBI:29101"/>
        <dbReference type="ChEBI" id="CHEBI:57540"/>
        <dbReference type="ChEBI" id="CHEBI:57945"/>
        <dbReference type="EC" id="7.2.1.1"/>
    </reaction>
</comment>
<keyword evidence="18" id="KW-1185">Reference proteome</keyword>
<keyword evidence="3" id="KW-0997">Cell inner membrane</keyword>
<evidence type="ECO:0000256" key="1">
    <source>
        <dbReference type="ARBA" id="ARBA00022448"/>
    </source>
</evidence>
<dbReference type="AlphaFoldDB" id="A0A2S9WXP8"/>
<keyword evidence="14 16" id="KW-0472">Membrane</keyword>
<gene>
    <name evidence="16" type="primary">nqrB</name>
    <name evidence="17" type="ORF">BST86_14180</name>
</gene>
<dbReference type="NCBIfam" id="TIGR01937">
    <property type="entry name" value="nqrB"/>
    <property type="match status" value="1"/>
</dbReference>
<keyword evidence="2 16" id="KW-1003">Cell membrane</keyword>
<dbReference type="GO" id="GO:0022904">
    <property type="term" value="P:respiratory electron transport chain"/>
    <property type="evidence" value="ECO:0007669"/>
    <property type="project" value="InterPro"/>
</dbReference>
<evidence type="ECO:0000256" key="2">
    <source>
        <dbReference type="ARBA" id="ARBA00022475"/>
    </source>
</evidence>
<comment type="subunit">
    <text evidence="16">Composed of six subunits; NqrA, NqrB, NqrC, NqrD, NqrE and NqrF.</text>
</comment>
<evidence type="ECO:0000256" key="3">
    <source>
        <dbReference type="ARBA" id="ARBA00022519"/>
    </source>
</evidence>
<evidence type="ECO:0000256" key="5">
    <source>
        <dbReference type="ARBA" id="ARBA00022630"/>
    </source>
</evidence>
<comment type="similarity">
    <text evidence="16">Belongs to the NqrB/RnfD family.</text>
</comment>
<keyword evidence="9 16" id="KW-1133">Transmembrane helix</keyword>
<evidence type="ECO:0000256" key="15">
    <source>
        <dbReference type="ARBA" id="ARBA00023201"/>
    </source>
</evidence>
<comment type="caution">
    <text evidence="17">The sequence shown here is derived from an EMBL/GenBank/DDBJ whole genome shotgun (WGS) entry which is preliminary data.</text>
</comment>
<keyword evidence="4 16" id="KW-0597">Phosphoprotein</keyword>